<dbReference type="RefSeq" id="XP_029221077.1">
    <property type="nucleotide sequence ID" value="XM_029362112.1"/>
</dbReference>
<evidence type="ECO:0000256" key="1">
    <source>
        <dbReference type="SAM" id="MobiDB-lite"/>
    </source>
</evidence>
<dbReference type="PROSITE" id="PS50835">
    <property type="entry name" value="IG_LIKE"/>
    <property type="match status" value="1"/>
</dbReference>
<feature type="region of interest" description="Disordered" evidence="1">
    <location>
        <begin position="231"/>
        <end position="260"/>
    </location>
</feature>
<dbReference type="InterPro" id="IPR007110">
    <property type="entry name" value="Ig-like_dom"/>
</dbReference>
<proteinExistence type="predicted"/>
<organism evidence="3 4">
    <name type="scientific">Besnoitia besnoiti</name>
    <name type="common">Apicomplexan protozoan</name>
    <dbReference type="NCBI Taxonomy" id="94643"/>
    <lineage>
        <taxon>Eukaryota</taxon>
        <taxon>Sar</taxon>
        <taxon>Alveolata</taxon>
        <taxon>Apicomplexa</taxon>
        <taxon>Conoidasida</taxon>
        <taxon>Coccidia</taxon>
        <taxon>Eucoccidiorida</taxon>
        <taxon>Eimeriorina</taxon>
        <taxon>Sarcocystidae</taxon>
        <taxon>Besnoitia</taxon>
    </lineage>
</organism>
<feature type="compositionally biased region" description="Basic and acidic residues" evidence="1">
    <location>
        <begin position="677"/>
        <end position="687"/>
    </location>
</feature>
<dbReference type="KEGG" id="bbes:BESB_035260"/>
<feature type="compositionally biased region" description="Basic and acidic residues" evidence="1">
    <location>
        <begin position="625"/>
        <end position="635"/>
    </location>
</feature>
<evidence type="ECO:0000313" key="3">
    <source>
        <dbReference type="EMBL" id="PFH37068.1"/>
    </source>
</evidence>
<feature type="region of interest" description="Disordered" evidence="1">
    <location>
        <begin position="56"/>
        <end position="98"/>
    </location>
</feature>
<dbReference type="AlphaFoldDB" id="A0A2A9MEY0"/>
<feature type="region of interest" description="Disordered" evidence="1">
    <location>
        <begin position="303"/>
        <end position="547"/>
    </location>
</feature>
<feature type="compositionally biased region" description="Basic and acidic residues" evidence="1">
    <location>
        <begin position="522"/>
        <end position="533"/>
    </location>
</feature>
<feature type="region of interest" description="Disordered" evidence="1">
    <location>
        <begin position="129"/>
        <end position="189"/>
    </location>
</feature>
<keyword evidence="4" id="KW-1185">Reference proteome</keyword>
<feature type="compositionally biased region" description="Polar residues" evidence="1">
    <location>
        <begin position="320"/>
        <end position="329"/>
    </location>
</feature>
<comment type="caution">
    <text evidence="3">The sequence shown here is derived from an EMBL/GenBank/DDBJ whole genome shotgun (WGS) entry which is preliminary data.</text>
</comment>
<dbReference type="GeneID" id="40308507"/>
<dbReference type="OrthoDB" id="330887at2759"/>
<feature type="domain" description="Ig-like" evidence="2">
    <location>
        <begin position="25"/>
        <end position="123"/>
    </location>
</feature>
<gene>
    <name evidence="3" type="ORF">BESB_035260</name>
</gene>
<feature type="region of interest" description="Disordered" evidence="1">
    <location>
        <begin position="619"/>
        <end position="688"/>
    </location>
</feature>
<feature type="compositionally biased region" description="Polar residues" evidence="1">
    <location>
        <begin position="383"/>
        <end position="393"/>
    </location>
</feature>
<accession>A0A2A9MEY0</accession>
<feature type="compositionally biased region" description="Polar residues" evidence="1">
    <location>
        <begin position="537"/>
        <end position="547"/>
    </location>
</feature>
<feature type="compositionally biased region" description="Low complexity" evidence="1">
    <location>
        <begin position="449"/>
        <end position="460"/>
    </location>
</feature>
<feature type="compositionally biased region" description="Basic and acidic residues" evidence="1">
    <location>
        <begin position="88"/>
        <end position="98"/>
    </location>
</feature>
<feature type="compositionally biased region" description="Low complexity" evidence="1">
    <location>
        <begin position="179"/>
        <end position="189"/>
    </location>
</feature>
<sequence length="1025" mass="107132">MVAPRSAEAARCGLTPAKTWQRELPAAASAPGDNDQLKIGAGLMCKSASLDASSSTSTYYWSSSDGASSVDEAQKSDAGSCESGEEVEVPRRQAFLDKQRSSGTFSCIADTRLSPSGKERKLRWEDGFEGGDAQIPAESNTAPAPSGSVERRSVLPAKSSLSSASGLPATSAVPGAETSQASRPSSFSAAAAKNEGQALLPFASAAPTRASAAMQLNNSGLPAPATRALGGRRAVAGHVSPASSVENGGEQRQSSGRSHGAKNRAVVLGLLNDLLQALPTANVDEVLESLEPLRRLSTGENAFAREESRVSSRLSEASLGSRTCSNKASLQRRGSKQEAGAGVVAQGRREGAEKGTAARSAARAQPRRRSVSSRDSDVAAGSQRKQSLSNTADQEGKTGGPVSRLTRRFGSVASLPPLAVSRHSPGGGELPSEARREGGLSKPRVSLSPPAFGEPLLAPAGGPGKGAEVVETPLPTFSAARRSSVESQTDVFGRDSLRESTGAHSVRDVAPTLAVSQTPESLRSKEAERDEKAGAPSLTSGASSPGSRTLEAKFLLEQRAEDLQDWLAWAGSYGYVPGLYCTAAVQGGAIDAPAAFAAPGALSRKCLTAPTVGRAVRSPSVSETLRAEKLPELSRMRPPYSPHLLPGSGGRGRSASLDSGTSRTFARPSRGVSLEAPRLEKESKESRPVQLLQARENGASCLLSRRVAPPAPLFTAVAETADASAPAYRAALTDDSYRNSTTLSFSPEEEEDGEDIDIIALPRKRMPITPQHFLQTPRPAWLKGSSQAAKAAVERRAATAAARQEALEAARLGDRAVMASASESVNSAAAQEASVDVDRALSSLRQETDIPDTARSMSLVSAPTFNELFFPRTADSETQTCISDFWKALPSPTDVAHVFSRTRRLLRRNVPDVFVCSGPEKLSNTRSASLPPVPAPPSTGSRSFSAASAYWAPPTPGPYEMNAFAPAAVRLPSHGGDRYAAAYAVHPGVGYVMHPLSTVSSGMSFVQAPSGRLLSRDSIQMPPGY</sequence>
<dbReference type="EMBL" id="NWUJ01000002">
    <property type="protein sequence ID" value="PFH37068.1"/>
    <property type="molecule type" value="Genomic_DNA"/>
</dbReference>
<dbReference type="Proteomes" id="UP000224006">
    <property type="component" value="Chromosome II"/>
</dbReference>
<name>A0A2A9MEY0_BESBE</name>
<reference evidence="3 4" key="1">
    <citation type="submission" date="2017-09" db="EMBL/GenBank/DDBJ databases">
        <title>Genome sequencing of Besnoitia besnoiti strain Bb-Ger1.</title>
        <authorList>
            <person name="Schares G."/>
            <person name="Venepally P."/>
            <person name="Lorenzi H.A."/>
        </authorList>
    </citation>
    <scope>NUCLEOTIDE SEQUENCE [LARGE SCALE GENOMIC DNA]</scope>
    <source>
        <strain evidence="3 4">Bb-Ger1</strain>
    </source>
</reference>
<evidence type="ECO:0000313" key="4">
    <source>
        <dbReference type="Proteomes" id="UP000224006"/>
    </source>
</evidence>
<protein>
    <recommendedName>
        <fullName evidence="2">Ig-like domain-containing protein</fullName>
    </recommendedName>
</protein>
<dbReference type="VEuPathDB" id="ToxoDB:BESB_035260"/>
<feature type="compositionally biased region" description="Polar residues" evidence="1">
    <location>
        <begin position="241"/>
        <end position="257"/>
    </location>
</feature>
<evidence type="ECO:0000259" key="2">
    <source>
        <dbReference type="PROSITE" id="PS50835"/>
    </source>
</evidence>